<dbReference type="Gene3D" id="3.40.50.300">
    <property type="entry name" value="P-loop containing nucleotide triphosphate hydrolases"/>
    <property type="match status" value="1"/>
</dbReference>
<feature type="region of interest" description="Disordered" evidence="13">
    <location>
        <begin position="112"/>
        <end position="210"/>
    </location>
</feature>
<keyword evidence="17" id="KW-1185">Reference proteome</keyword>
<dbReference type="EMBL" id="WJQU01000001">
    <property type="protein sequence ID" value="KAJ6648406.1"/>
    <property type="molecule type" value="Genomic_DNA"/>
</dbReference>
<feature type="compositionally biased region" description="Polar residues" evidence="13">
    <location>
        <begin position="157"/>
        <end position="166"/>
    </location>
</feature>
<feature type="domain" description="Helicase C-terminal" evidence="15">
    <location>
        <begin position="686"/>
        <end position="838"/>
    </location>
</feature>
<dbReference type="GO" id="GO:0003677">
    <property type="term" value="F:DNA binding"/>
    <property type="evidence" value="ECO:0007669"/>
    <property type="project" value="UniProtKB-KW"/>
</dbReference>
<dbReference type="PANTHER" id="PTHR10799">
    <property type="entry name" value="SNF2/RAD54 HELICASE FAMILY"/>
    <property type="match status" value="1"/>
</dbReference>
<evidence type="ECO:0000256" key="7">
    <source>
        <dbReference type="ARBA" id="ARBA00022840"/>
    </source>
</evidence>
<dbReference type="PROSITE" id="PS51194">
    <property type="entry name" value="HELICASE_CTER"/>
    <property type="match status" value="1"/>
</dbReference>
<dbReference type="Pfam" id="PF00176">
    <property type="entry name" value="SNF2-rel_dom"/>
    <property type="match status" value="1"/>
</dbReference>
<evidence type="ECO:0000256" key="2">
    <source>
        <dbReference type="ARBA" id="ARBA00007025"/>
    </source>
</evidence>
<evidence type="ECO:0000256" key="4">
    <source>
        <dbReference type="ARBA" id="ARBA00022741"/>
    </source>
</evidence>
<dbReference type="Gene3D" id="3.40.50.10810">
    <property type="entry name" value="Tandem AAA-ATPase domain"/>
    <property type="match status" value="1"/>
</dbReference>
<keyword evidence="8" id="KW-0156">Chromatin regulator</keyword>
<keyword evidence="7" id="KW-0067">ATP-binding</keyword>
<dbReference type="Pfam" id="PF00271">
    <property type="entry name" value="Helicase_C"/>
    <property type="match status" value="1"/>
</dbReference>
<evidence type="ECO:0000256" key="13">
    <source>
        <dbReference type="SAM" id="MobiDB-lite"/>
    </source>
</evidence>
<dbReference type="FunFam" id="3.40.50.300:FF:001629">
    <property type="entry name" value="Probable ATP-dependent helicase PF08_0048"/>
    <property type="match status" value="1"/>
</dbReference>
<name>A0A9Q0NF48_9DIPT</name>
<dbReference type="InterPro" id="IPR000330">
    <property type="entry name" value="SNF2_N"/>
</dbReference>
<feature type="compositionally biased region" description="Polar residues" evidence="13">
    <location>
        <begin position="118"/>
        <end position="150"/>
    </location>
</feature>
<dbReference type="OrthoDB" id="448448at2759"/>
<dbReference type="GO" id="GO:0016787">
    <property type="term" value="F:hydrolase activity"/>
    <property type="evidence" value="ECO:0007669"/>
    <property type="project" value="UniProtKB-KW"/>
</dbReference>
<evidence type="ECO:0000256" key="1">
    <source>
        <dbReference type="ARBA" id="ARBA00004123"/>
    </source>
</evidence>
<evidence type="ECO:0000256" key="3">
    <source>
        <dbReference type="ARBA" id="ARBA00012551"/>
    </source>
</evidence>
<proteinExistence type="inferred from homology"/>
<dbReference type="PROSITE" id="PS51192">
    <property type="entry name" value="HELICASE_ATP_BIND_1"/>
    <property type="match status" value="1"/>
</dbReference>
<dbReference type="Proteomes" id="UP001151699">
    <property type="component" value="Chromosome A"/>
</dbReference>
<evidence type="ECO:0000256" key="11">
    <source>
        <dbReference type="ARBA" id="ARBA00059294"/>
    </source>
</evidence>
<dbReference type="GO" id="GO:0005524">
    <property type="term" value="F:ATP binding"/>
    <property type="evidence" value="ECO:0007669"/>
    <property type="project" value="UniProtKB-KW"/>
</dbReference>
<feature type="domain" description="Helicase ATP-binding" evidence="14">
    <location>
        <begin position="331"/>
        <end position="501"/>
    </location>
</feature>
<comment type="caution">
    <text evidence="16">The sequence shown here is derived from an EMBL/GenBank/DDBJ whole genome shotgun (WGS) entry which is preliminary data.</text>
</comment>
<organism evidence="16 17">
    <name type="scientific">Pseudolycoriella hygida</name>
    <dbReference type="NCBI Taxonomy" id="35572"/>
    <lineage>
        <taxon>Eukaryota</taxon>
        <taxon>Metazoa</taxon>
        <taxon>Ecdysozoa</taxon>
        <taxon>Arthropoda</taxon>
        <taxon>Hexapoda</taxon>
        <taxon>Insecta</taxon>
        <taxon>Pterygota</taxon>
        <taxon>Neoptera</taxon>
        <taxon>Endopterygota</taxon>
        <taxon>Diptera</taxon>
        <taxon>Nematocera</taxon>
        <taxon>Sciaroidea</taxon>
        <taxon>Sciaridae</taxon>
        <taxon>Pseudolycoriella</taxon>
    </lineage>
</organism>
<dbReference type="InterPro" id="IPR014001">
    <property type="entry name" value="Helicase_ATP-bd"/>
</dbReference>
<comment type="subcellular location">
    <subcellularLocation>
        <location evidence="1">Nucleus</location>
    </subcellularLocation>
</comment>
<evidence type="ECO:0000256" key="8">
    <source>
        <dbReference type="ARBA" id="ARBA00022853"/>
    </source>
</evidence>
<keyword evidence="9" id="KW-0238">DNA-binding</keyword>
<evidence type="ECO:0000256" key="12">
    <source>
        <dbReference type="ARBA" id="ARBA00069890"/>
    </source>
</evidence>
<keyword evidence="4" id="KW-0547">Nucleotide-binding</keyword>
<evidence type="ECO:0000256" key="6">
    <source>
        <dbReference type="ARBA" id="ARBA00022806"/>
    </source>
</evidence>
<dbReference type="SMART" id="SM00490">
    <property type="entry name" value="HELICc"/>
    <property type="match status" value="1"/>
</dbReference>
<evidence type="ECO:0000313" key="17">
    <source>
        <dbReference type="Proteomes" id="UP001151699"/>
    </source>
</evidence>
<dbReference type="SMART" id="SM00487">
    <property type="entry name" value="DEXDc"/>
    <property type="match status" value="1"/>
</dbReference>
<dbReference type="GO" id="GO:0003678">
    <property type="term" value="F:DNA helicase activity"/>
    <property type="evidence" value="ECO:0007669"/>
    <property type="project" value="UniProtKB-EC"/>
</dbReference>
<reference evidence="16" key="1">
    <citation type="submission" date="2022-07" db="EMBL/GenBank/DDBJ databases">
        <authorList>
            <person name="Trinca V."/>
            <person name="Uliana J.V.C."/>
            <person name="Torres T.T."/>
            <person name="Ward R.J."/>
            <person name="Monesi N."/>
        </authorList>
    </citation>
    <scope>NUCLEOTIDE SEQUENCE</scope>
    <source>
        <strain evidence="16">HSMRA1968</strain>
        <tissue evidence="16">Whole embryos</tissue>
    </source>
</reference>
<dbReference type="InterPro" id="IPR038718">
    <property type="entry name" value="SNF2-like_sf"/>
</dbReference>
<dbReference type="SUPFAM" id="SSF52540">
    <property type="entry name" value="P-loop containing nucleoside triphosphate hydrolases"/>
    <property type="match status" value="2"/>
</dbReference>
<dbReference type="GO" id="GO:0006325">
    <property type="term" value="P:chromatin organization"/>
    <property type="evidence" value="ECO:0007669"/>
    <property type="project" value="UniProtKB-KW"/>
</dbReference>
<feature type="compositionally biased region" description="Basic and acidic residues" evidence="13">
    <location>
        <begin position="186"/>
        <end position="195"/>
    </location>
</feature>
<gene>
    <name evidence="16" type="primary">Etl1</name>
    <name evidence="16" type="ORF">Bhyg_03634</name>
</gene>
<evidence type="ECO:0000313" key="16">
    <source>
        <dbReference type="EMBL" id="KAJ6648406.1"/>
    </source>
</evidence>
<accession>A0A9Q0NF48</accession>
<evidence type="ECO:0000256" key="9">
    <source>
        <dbReference type="ARBA" id="ARBA00023125"/>
    </source>
</evidence>
<dbReference type="AlphaFoldDB" id="A0A9Q0NF48"/>
<dbReference type="InterPro" id="IPR049730">
    <property type="entry name" value="SNF2/RAD54-like_C"/>
</dbReference>
<dbReference type="InterPro" id="IPR027417">
    <property type="entry name" value="P-loop_NTPase"/>
</dbReference>
<dbReference type="GO" id="GO:0005694">
    <property type="term" value="C:chromosome"/>
    <property type="evidence" value="ECO:0007669"/>
    <property type="project" value="UniProtKB-ARBA"/>
</dbReference>
<comment type="function">
    <text evidence="11">DNA helicase that possesses intrinsic ATP-dependent nucleosome-remodeling activity and is both required for DNA repair and heterochromatin organization. Promotes DNA end resection of double-strand breaks (DSBs) following DNA damage: probably acts by weakening histone DNA interactions in nucleosomes flanking DSBs.</text>
</comment>
<keyword evidence="5" id="KW-0378">Hydrolase</keyword>
<evidence type="ECO:0000256" key="5">
    <source>
        <dbReference type="ARBA" id="ARBA00022801"/>
    </source>
</evidence>
<dbReference type="FunFam" id="3.40.50.10810:FF:000014">
    <property type="entry name" value="SWI/SNF-related matrix-associated actin-dependent regulator of chromatin subfamily A containing DEAD/H box 1"/>
    <property type="match status" value="1"/>
</dbReference>
<protein>
    <recommendedName>
        <fullName evidence="12">SWI/SNF-related matrix-associated actin-dependent regulator of chromatin subfamily A containing DEAD/H box 1 homolog</fullName>
        <ecNumber evidence="3">3.6.4.12</ecNumber>
    </recommendedName>
</protein>
<evidence type="ECO:0000256" key="10">
    <source>
        <dbReference type="ARBA" id="ARBA00023242"/>
    </source>
</evidence>
<sequence>MSAINALRQYRFKKNVATNDSENKSKETVLKLAPNRKRIHTAVDSSGDEESLQNDLTVKDKEQRLIAVKQALPQCDTMLCQDVLAQSNWDVEASIKIITEKTGKKRRIDIVTYIPEKQTPQNGSTTTDKPTGIESQSHAASNTSTATVTPATKPKDPSSNANGSVKKSSKKRNNGESNYDSDEDDTARPKDRVFNSDDDDSDEEQSFHMTKDRREVFNFINKASANELQAIKSCSSKKIDVILELRPFRDWQHLMSSFQNQKVLSAEILNYCQDFLASRNTMVKVLEKCEKICKKLESSVAAGGGLHCQPSILNPKYKLADYQLVGLNWMVVMNQEQTNGILADEMGLGKTIQVIAFLAYLKETGKAKFPHLVVVPSSTLDNWAQEFAKWCPSLVVEKYYGPAEERRSLRIKYVKTKLEGVDVLLTTYHTVSSTPEERKMFRVTKMHYVIFDEAHMLKNMTTQRYSNLYTINSERRLLLTGTPLQNNLLELISLLCFVMPTLFASKSDDIKTLFRQNKNAKGEEEGSTFEQDQITQAKRIMKPFVLRRLKADVLEALPTKTDHTVKVPMSSTQKEKYKDMVTIHSSEKGIVQATNEHSGMSIMMDMRKLSNHPLLLRYYYDDDKVMDIAKRLSTHAMWKKSTNPQHIFEELAICSDFQMYQTIEKYNISRMDIPTPLILDSGKFKELDRLLPKLKSEGHRVLIFSQFVMMLDILERYLDIRDHAYLRIDGQTAVTERQDLIDQYMADSDMFIFLLSTRAGGLGINLTAADTVIIHDIDFNPYNDKQAEDRCHRMGQTKPVTIYRFISEGTIEEGMLHVAKEKLNLEKEVTNENEDSVKEHKCMVRLLTMALGMDEEKADIILSPTKQV</sequence>
<evidence type="ECO:0000259" key="14">
    <source>
        <dbReference type="PROSITE" id="PS51192"/>
    </source>
</evidence>
<keyword evidence="10" id="KW-0539">Nucleus</keyword>
<dbReference type="GO" id="GO:0005634">
    <property type="term" value="C:nucleus"/>
    <property type="evidence" value="ECO:0007669"/>
    <property type="project" value="UniProtKB-SubCell"/>
</dbReference>
<dbReference type="CDD" id="cd18793">
    <property type="entry name" value="SF2_C_SNF"/>
    <property type="match status" value="1"/>
</dbReference>
<dbReference type="EC" id="3.6.4.12" evidence="3"/>
<evidence type="ECO:0000259" key="15">
    <source>
        <dbReference type="PROSITE" id="PS51194"/>
    </source>
</evidence>
<comment type="similarity">
    <text evidence="2">Belongs to the SNF2/RAD54 helicase family.</text>
</comment>
<dbReference type="InterPro" id="IPR001650">
    <property type="entry name" value="Helicase_C-like"/>
</dbReference>
<keyword evidence="6" id="KW-0347">Helicase</keyword>